<evidence type="ECO:0000256" key="1">
    <source>
        <dbReference type="ARBA" id="ARBA00001974"/>
    </source>
</evidence>
<sequence length="455" mass="48715">MKNYDAIIIGAGQAGTPLARKLAGAGWKTALIEKRRIGGTCVNDGCTPTKTMIGAARVAYIAGCAAQFGIPADPSQVELSKVKARKDKIVQQSITSLTKSVASTENLDFIEGKAVFSGMKTVDVNGETLHAEHIFINTGARPAIPTIEGLDTVPYLTSTTILDLDETPRHLCILGAGYVAMEMGQMYRRFGAEVTLLEKNARILGKEDEDVAEEIRKILVQDGITVCCGSALHRVSKSGDSIVLELTADGQQRSITCSHLLIAAGRTPNTGDLQLEQTGLHSTAQGTIPVTNKLETDINGIYALGDVKGGPAFTHISYNDYVIVAKNLLENKNLTLDERPVPYCMFTDPELGRIGITEQEAREKGMDILVAKLPMTRVARGIETGDMRGLMKAVVDKASGRILGASVLSVAGGEIMSVLQMAMMGNITCAQLRDGVFAHPTFSESLNNLFMSIES</sequence>
<dbReference type="PIRSF" id="PIRSF000350">
    <property type="entry name" value="Mercury_reductase_MerA"/>
    <property type="match status" value="1"/>
</dbReference>
<dbReference type="InterPro" id="IPR004099">
    <property type="entry name" value="Pyr_nucl-diS_OxRdtase_dimer"/>
</dbReference>
<dbReference type="InterPro" id="IPR036188">
    <property type="entry name" value="FAD/NAD-bd_sf"/>
</dbReference>
<feature type="domain" description="Pyridine nucleotide-disulphide oxidoreductase dimerisation" evidence="5">
    <location>
        <begin position="341"/>
        <end position="448"/>
    </location>
</feature>
<keyword evidence="8" id="KW-1185">Reference proteome</keyword>
<accession>A0ABZ2YKQ8</accession>
<dbReference type="Proteomes" id="UP001485459">
    <property type="component" value="Chromosome"/>
</dbReference>
<protein>
    <submittedName>
        <fullName evidence="7">Mercuric reductase</fullName>
    </submittedName>
</protein>
<dbReference type="EMBL" id="CP149822">
    <property type="protein sequence ID" value="WZN40296.1"/>
    <property type="molecule type" value="Genomic_DNA"/>
</dbReference>
<dbReference type="InterPro" id="IPR016156">
    <property type="entry name" value="FAD/NAD-linked_Rdtase_dimer_sf"/>
</dbReference>
<dbReference type="InterPro" id="IPR023753">
    <property type="entry name" value="FAD/NAD-binding_dom"/>
</dbReference>
<evidence type="ECO:0000256" key="3">
    <source>
        <dbReference type="ARBA" id="ARBA00022630"/>
    </source>
</evidence>
<reference evidence="8" key="1">
    <citation type="submission" date="2024-03" db="EMBL/GenBank/DDBJ databases">
        <title>Chitinophaga horti sp. nov., isolated from garden soil.</title>
        <authorList>
            <person name="Lee D.S."/>
            <person name="Han D.M."/>
            <person name="Baek J.H."/>
            <person name="Choi D.G."/>
            <person name="Jeon J.H."/>
            <person name="Jeon C.O."/>
        </authorList>
    </citation>
    <scope>NUCLEOTIDE SEQUENCE [LARGE SCALE GENOMIC DNA]</scope>
    <source>
        <strain evidence="8">GPA1</strain>
    </source>
</reference>
<dbReference type="Gene3D" id="3.30.390.30">
    <property type="match status" value="1"/>
</dbReference>
<dbReference type="RefSeq" id="WP_341835219.1">
    <property type="nucleotide sequence ID" value="NZ_CP149822.1"/>
</dbReference>
<evidence type="ECO:0000313" key="7">
    <source>
        <dbReference type="EMBL" id="WZN40296.1"/>
    </source>
</evidence>
<dbReference type="SUPFAM" id="SSF51905">
    <property type="entry name" value="FAD/NAD(P)-binding domain"/>
    <property type="match status" value="1"/>
</dbReference>
<evidence type="ECO:0000256" key="4">
    <source>
        <dbReference type="ARBA" id="ARBA00022827"/>
    </source>
</evidence>
<gene>
    <name evidence="7" type="ORF">WJU16_20225</name>
</gene>
<evidence type="ECO:0000313" key="8">
    <source>
        <dbReference type="Proteomes" id="UP001485459"/>
    </source>
</evidence>
<dbReference type="SUPFAM" id="SSF55424">
    <property type="entry name" value="FAD/NAD-linked reductases, dimerisation (C-terminal) domain"/>
    <property type="match status" value="1"/>
</dbReference>
<dbReference type="PRINTS" id="PR00411">
    <property type="entry name" value="PNDRDTASEI"/>
</dbReference>
<feature type="domain" description="FAD/NAD(P)-binding" evidence="6">
    <location>
        <begin position="4"/>
        <end position="317"/>
    </location>
</feature>
<dbReference type="PANTHER" id="PTHR43014:SF2">
    <property type="entry name" value="MERCURIC REDUCTASE"/>
    <property type="match status" value="1"/>
</dbReference>
<comment type="similarity">
    <text evidence="2">Belongs to the class-I pyridine nucleotide-disulfide oxidoreductase family.</text>
</comment>
<keyword evidence="4" id="KW-0274">FAD</keyword>
<organism evidence="7 8">
    <name type="scientific">Chitinophaga pollutisoli</name>
    <dbReference type="NCBI Taxonomy" id="3133966"/>
    <lineage>
        <taxon>Bacteria</taxon>
        <taxon>Pseudomonadati</taxon>
        <taxon>Bacteroidota</taxon>
        <taxon>Chitinophagia</taxon>
        <taxon>Chitinophagales</taxon>
        <taxon>Chitinophagaceae</taxon>
        <taxon>Chitinophaga</taxon>
    </lineage>
</organism>
<keyword evidence="3" id="KW-0285">Flavoprotein</keyword>
<evidence type="ECO:0000259" key="6">
    <source>
        <dbReference type="Pfam" id="PF07992"/>
    </source>
</evidence>
<dbReference type="PANTHER" id="PTHR43014">
    <property type="entry name" value="MERCURIC REDUCTASE"/>
    <property type="match status" value="1"/>
</dbReference>
<evidence type="ECO:0000259" key="5">
    <source>
        <dbReference type="Pfam" id="PF02852"/>
    </source>
</evidence>
<comment type="cofactor">
    <cofactor evidence="1">
        <name>FAD</name>
        <dbReference type="ChEBI" id="CHEBI:57692"/>
    </cofactor>
</comment>
<name>A0ABZ2YKQ8_9BACT</name>
<dbReference type="Pfam" id="PF07992">
    <property type="entry name" value="Pyr_redox_2"/>
    <property type="match status" value="1"/>
</dbReference>
<evidence type="ECO:0000256" key="2">
    <source>
        <dbReference type="ARBA" id="ARBA00007532"/>
    </source>
</evidence>
<proteinExistence type="inferred from homology"/>
<dbReference type="InterPro" id="IPR001100">
    <property type="entry name" value="Pyr_nuc-diS_OxRdtase"/>
</dbReference>
<dbReference type="Pfam" id="PF02852">
    <property type="entry name" value="Pyr_redox_dim"/>
    <property type="match status" value="1"/>
</dbReference>
<dbReference type="PRINTS" id="PR00368">
    <property type="entry name" value="FADPNR"/>
</dbReference>
<dbReference type="Gene3D" id="3.50.50.60">
    <property type="entry name" value="FAD/NAD(P)-binding domain"/>
    <property type="match status" value="2"/>
</dbReference>